<dbReference type="Pfam" id="PF03366">
    <property type="entry name" value="YEATS"/>
    <property type="match status" value="1"/>
</dbReference>
<evidence type="ECO:0000256" key="1">
    <source>
        <dbReference type="ARBA" id="ARBA00023242"/>
    </source>
</evidence>
<evidence type="ECO:0000313" key="4">
    <source>
        <dbReference type="EMBL" id="CAG9790988.1"/>
    </source>
</evidence>
<keyword evidence="9" id="KW-1185">Reference proteome</keyword>
<dbReference type="GO" id="GO:0045893">
    <property type="term" value="P:positive regulation of DNA-templated transcription"/>
    <property type="evidence" value="ECO:0007669"/>
    <property type="project" value="TreeGrafter"/>
</dbReference>
<dbReference type="EMBL" id="OU893334">
    <property type="protein sequence ID" value="CAG9790989.1"/>
    <property type="molecule type" value="Genomic_DNA"/>
</dbReference>
<name>A0A9N9R7D2_9NEOP</name>
<dbReference type="EMBL" id="OU893334">
    <property type="protein sequence ID" value="CAG9790991.1"/>
    <property type="molecule type" value="Genomic_DNA"/>
</dbReference>
<dbReference type="EMBL" id="OU893334">
    <property type="protein sequence ID" value="CAG9790992.1"/>
    <property type="molecule type" value="Genomic_DNA"/>
</dbReference>
<feature type="domain" description="YEATS" evidence="3">
    <location>
        <begin position="1"/>
        <end position="139"/>
    </location>
</feature>
<comment type="subcellular location">
    <subcellularLocation>
        <location evidence="2">Nucleus</location>
    </subcellularLocation>
</comment>
<dbReference type="PANTHER" id="PTHR47827:SF3">
    <property type="entry name" value="AF-9 ANC1 HOMOLOGY DOMAIN-CONTAINING PROTEIN"/>
    <property type="match status" value="1"/>
</dbReference>
<organism evidence="8 9">
    <name type="scientific">Diatraea saccharalis</name>
    <name type="common">sugarcane borer</name>
    <dbReference type="NCBI Taxonomy" id="40085"/>
    <lineage>
        <taxon>Eukaryota</taxon>
        <taxon>Metazoa</taxon>
        <taxon>Ecdysozoa</taxon>
        <taxon>Arthropoda</taxon>
        <taxon>Hexapoda</taxon>
        <taxon>Insecta</taxon>
        <taxon>Pterygota</taxon>
        <taxon>Neoptera</taxon>
        <taxon>Endopterygota</taxon>
        <taxon>Lepidoptera</taxon>
        <taxon>Glossata</taxon>
        <taxon>Ditrysia</taxon>
        <taxon>Pyraloidea</taxon>
        <taxon>Crambidae</taxon>
        <taxon>Crambinae</taxon>
        <taxon>Diatraea</taxon>
    </lineage>
</organism>
<proteinExistence type="predicted"/>
<gene>
    <name evidence="4" type="ORF">DIATSA_LOCUS8629</name>
    <name evidence="5" type="ORF">DIATSA_LOCUS8630</name>
    <name evidence="6" type="ORF">DIATSA_LOCUS8632</name>
    <name evidence="7" type="ORF">DIATSA_LOCUS8633</name>
    <name evidence="8" type="ORF">DIATSA_LOCUS8635</name>
</gene>
<dbReference type="Gene3D" id="2.60.40.1970">
    <property type="entry name" value="YEATS domain"/>
    <property type="match status" value="1"/>
</dbReference>
<evidence type="ECO:0000313" key="7">
    <source>
        <dbReference type="EMBL" id="CAG9790992.1"/>
    </source>
</evidence>
<dbReference type="PROSITE" id="PS51037">
    <property type="entry name" value="YEATS"/>
    <property type="match status" value="1"/>
</dbReference>
<evidence type="ECO:0000313" key="5">
    <source>
        <dbReference type="EMBL" id="CAG9790989.1"/>
    </source>
</evidence>
<accession>A0A9N9R7D2</accession>
<evidence type="ECO:0000313" key="8">
    <source>
        <dbReference type="EMBL" id="CAG9790994.1"/>
    </source>
</evidence>
<evidence type="ECO:0000259" key="3">
    <source>
        <dbReference type="PROSITE" id="PS51037"/>
    </source>
</evidence>
<keyword evidence="1 2" id="KW-0539">Nucleus</keyword>
<dbReference type="OrthoDB" id="10053467at2759"/>
<dbReference type="InterPro" id="IPR055129">
    <property type="entry name" value="YEATS_dom"/>
</dbReference>
<dbReference type="PANTHER" id="PTHR47827">
    <property type="entry name" value="AHD DOMAIN-CONTAINING PROTEIN"/>
    <property type="match status" value="1"/>
</dbReference>
<dbReference type="GO" id="GO:0008023">
    <property type="term" value="C:transcription elongation factor complex"/>
    <property type="evidence" value="ECO:0007669"/>
    <property type="project" value="TreeGrafter"/>
</dbReference>
<dbReference type="AlphaFoldDB" id="A0A9N9R7D2"/>
<dbReference type="EMBL" id="OU893334">
    <property type="protein sequence ID" value="CAG9790994.1"/>
    <property type="molecule type" value="Genomic_DNA"/>
</dbReference>
<dbReference type="Proteomes" id="UP001153714">
    <property type="component" value="Chromosome 3"/>
</dbReference>
<dbReference type="GO" id="GO:0003682">
    <property type="term" value="F:chromatin binding"/>
    <property type="evidence" value="ECO:0007669"/>
    <property type="project" value="TreeGrafter"/>
</dbReference>
<dbReference type="InterPro" id="IPR038704">
    <property type="entry name" value="YEAST_sf"/>
</dbReference>
<reference evidence="8" key="1">
    <citation type="submission" date="2021-12" db="EMBL/GenBank/DDBJ databases">
        <authorList>
            <person name="King R."/>
        </authorList>
    </citation>
    <scope>NUCLEOTIDE SEQUENCE</scope>
</reference>
<reference evidence="8" key="2">
    <citation type="submission" date="2022-10" db="EMBL/GenBank/DDBJ databases">
        <authorList>
            <consortium name="ENA_rothamsted_submissions"/>
            <consortium name="culmorum"/>
            <person name="King R."/>
        </authorList>
    </citation>
    <scope>NUCLEOTIDE SEQUENCE</scope>
</reference>
<dbReference type="InterPro" id="IPR052790">
    <property type="entry name" value="YEATS_domain"/>
</dbReference>
<evidence type="ECO:0000313" key="9">
    <source>
        <dbReference type="Proteomes" id="UP001153714"/>
    </source>
</evidence>
<evidence type="ECO:0000256" key="2">
    <source>
        <dbReference type="PROSITE-ProRule" id="PRU00376"/>
    </source>
</evidence>
<dbReference type="EMBL" id="OU893334">
    <property type="protein sequence ID" value="CAG9790988.1"/>
    <property type="molecule type" value="Genomic_DNA"/>
</dbReference>
<protein>
    <recommendedName>
        <fullName evidence="3">YEATS domain-containing protein</fullName>
    </recommendedName>
</protein>
<sequence>MTIEMSERVWLEVGHSCQPRSNARGRAQALDWRLWVCGANGLDISAFVHKVVFLLRPASAFVYTKREVRKPPYEIQETGSVSSDILIDVYLKHSTEPKKVRLSYSLVIEDEVKGSTKYQCMSIDVEKPSKPLWPALKVEGGEAVGHADANNPSDRLVIIPETHATPTPSRHKFIKPVQCKHVRRRSSKPYALNDTCTKCGKSQIQLKDQLRLTKMTEDEIECATRLYVAFSDYEKHLDAITLPPLSDSIYSVPELPASLQEMLKNAEIEKPEL</sequence>
<evidence type="ECO:0000313" key="6">
    <source>
        <dbReference type="EMBL" id="CAG9790991.1"/>
    </source>
</evidence>